<comment type="caution">
    <text evidence="1">The sequence shown here is derived from an EMBL/GenBank/DDBJ whole genome shotgun (WGS) entry which is preliminary data.</text>
</comment>
<reference evidence="1 2" key="1">
    <citation type="submission" date="2020-12" db="EMBL/GenBank/DDBJ databases">
        <title>Bacterial novel species Pedobacter sp. SD-b isolated from soil.</title>
        <authorList>
            <person name="Jung H.-Y."/>
        </authorList>
    </citation>
    <scope>NUCLEOTIDE SEQUENCE [LARGE SCALE GENOMIC DNA]</scope>
    <source>
        <strain evidence="1 2">SD-b</strain>
    </source>
</reference>
<accession>A0ABS1BI11</accession>
<dbReference type="EMBL" id="JAEHFY010000003">
    <property type="protein sequence ID" value="MBK0381834.1"/>
    <property type="molecule type" value="Genomic_DNA"/>
</dbReference>
<dbReference type="RefSeq" id="WP_200584619.1">
    <property type="nucleotide sequence ID" value="NZ_JAEHFY010000003.1"/>
</dbReference>
<protein>
    <submittedName>
        <fullName evidence="1">Uncharacterized protein</fullName>
    </submittedName>
</protein>
<organism evidence="1 2">
    <name type="scientific">Pedobacter segetis</name>
    <dbReference type="NCBI Taxonomy" id="2793069"/>
    <lineage>
        <taxon>Bacteria</taxon>
        <taxon>Pseudomonadati</taxon>
        <taxon>Bacteroidota</taxon>
        <taxon>Sphingobacteriia</taxon>
        <taxon>Sphingobacteriales</taxon>
        <taxon>Sphingobacteriaceae</taxon>
        <taxon>Pedobacter</taxon>
    </lineage>
</organism>
<sequence length="66" mass="7294">MQTQKKTVTELLNLSAGKTTDHIILALMDSQMMDDTPVEKMITAAQSYFHLVANLKGMDVQVVNAL</sequence>
<keyword evidence="2" id="KW-1185">Reference proteome</keyword>
<gene>
    <name evidence="1" type="ORF">I5M32_02575</name>
</gene>
<dbReference type="Proteomes" id="UP000660024">
    <property type="component" value="Unassembled WGS sequence"/>
</dbReference>
<evidence type="ECO:0000313" key="1">
    <source>
        <dbReference type="EMBL" id="MBK0381834.1"/>
    </source>
</evidence>
<evidence type="ECO:0000313" key="2">
    <source>
        <dbReference type="Proteomes" id="UP000660024"/>
    </source>
</evidence>
<name>A0ABS1BI11_9SPHI</name>
<proteinExistence type="predicted"/>